<sequence>MNGRTPLSWAARYGREAAVQLLILNGANIEAADARGYTPLQRAAICQHGGEVIGLLVGNGAYTEAVDMTGRTSLF</sequence>
<dbReference type="Pfam" id="PF12796">
    <property type="entry name" value="Ank_2"/>
    <property type="match status" value="1"/>
</dbReference>
<keyword evidence="1" id="KW-0677">Repeat</keyword>
<evidence type="ECO:0000313" key="4">
    <source>
        <dbReference type="EMBL" id="KAJ4148225.1"/>
    </source>
</evidence>
<dbReference type="InterPro" id="IPR036770">
    <property type="entry name" value="Ankyrin_rpt-contain_sf"/>
</dbReference>
<dbReference type="GeneID" id="80889864"/>
<comment type="caution">
    <text evidence="4">The sequence shown here is derived from an EMBL/GenBank/DDBJ whole genome shotgun (WGS) entry which is preliminary data.</text>
</comment>
<dbReference type="SMART" id="SM00248">
    <property type="entry name" value="ANK"/>
    <property type="match status" value="2"/>
</dbReference>
<keyword evidence="5" id="KW-1185">Reference proteome</keyword>
<dbReference type="RefSeq" id="XP_056051166.1">
    <property type="nucleotide sequence ID" value="XM_056194205.1"/>
</dbReference>
<dbReference type="KEGG" id="amus:LMH87_002705"/>
<dbReference type="PANTHER" id="PTHR24171">
    <property type="entry name" value="ANKYRIN REPEAT DOMAIN-CONTAINING PROTEIN 39-RELATED"/>
    <property type="match status" value="1"/>
</dbReference>
<dbReference type="InterPro" id="IPR002110">
    <property type="entry name" value="Ankyrin_rpt"/>
</dbReference>
<name>A0A9W8UIT8_AKAMU</name>
<dbReference type="EMBL" id="JAJHUN010000010">
    <property type="protein sequence ID" value="KAJ4148225.1"/>
    <property type="molecule type" value="Genomic_DNA"/>
</dbReference>
<dbReference type="Gene3D" id="1.25.40.20">
    <property type="entry name" value="Ankyrin repeat-containing domain"/>
    <property type="match status" value="1"/>
</dbReference>
<dbReference type="Proteomes" id="UP001144673">
    <property type="component" value="Chromosome 3"/>
</dbReference>
<organism evidence="4 5">
    <name type="scientific">Akanthomyces muscarius</name>
    <name type="common">Entomopathogenic fungus</name>
    <name type="synonym">Lecanicillium muscarium</name>
    <dbReference type="NCBI Taxonomy" id="2231603"/>
    <lineage>
        <taxon>Eukaryota</taxon>
        <taxon>Fungi</taxon>
        <taxon>Dikarya</taxon>
        <taxon>Ascomycota</taxon>
        <taxon>Pezizomycotina</taxon>
        <taxon>Sordariomycetes</taxon>
        <taxon>Hypocreomycetidae</taxon>
        <taxon>Hypocreales</taxon>
        <taxon>Cordycipitaceae</taxon>
        <taxon>Akanthomyces</taxon>
    </lineage>
</organism>
<gene>
    <name evidence="4" type="ORF">LMH87_002705</name>
</gene>
<evidence type="ECO:0000256" key="2">
    <source>
        <dbReference type="ARBA" id="ARBA00023043"/>
    </source>
</evidence>
<dbReference type="SUPFAM" id="SSF48403">
    <property type="entry name" value="Ankyrin repeat"/>
    <property type="match status" value="1"/>
</dbReference>
<feature type="repeat" description="ANK" evidence="3">
    <location>
        <begin position="35"/>
        <end position="68"/>
    </location>
</feature>
<evidence type="ECO:0008006" key="6">
    <source>
        <dbReference type="Google" id="ProtNLM"/>
    </source>
</evidence>
<protein>
    <recommendedName>
        <fullName evidence="6">Ankyrin repeat protein</fullName>
    </recommendedName>
</protein>
<evidence type="ECO:0000313" key="5">
    <source>
        <dbReference type="Proteomes" id="UP001144673"/>
    </source>
</evidence>
<accession>A0A9W8UIT8</accession>
<evidence type="ECO:0000256" key="1">
    <source>
        <dbReference type="ARBA" id="ARBA00022737"/>
    </source>
</evidence>
<keyword evidence="2 3" id="KW-0040">ANK repeat</keyword>
<dbReference type="PROSITE" id="PS50088">
    <property type="entry name" value="ANK_REPEAT"/>
    <property type="match status" value="2"/>
</dbReference>
<dbReference type="PANTHER" id="PTHR24171:SF9">
    <property type="entry name" value="ANKYRIN REPEAT DOMAIN-CONTAINING PROTEIN 39"/>
    <property type="match status" value="1"/>
</dbReference>
<feature type="repeat" description="ANK" evidence="3">
    <location>
        <begin position="2"/>
        <end position="34"/>
    </location>
</feature>
<reference evidence="4" key="1">
    <citation type="journal article" date="2023" name="Access Microbiol">
        <title>De-novo genome assembly for Akanthomyces muscarius, a biocontrol agent of insect agricultural pests.</title>
        <authorList>
            <person name="Erdos Z."/>
            <person name="Studholme D.J."/>
            <person name="Raymond B."/>
            <person name="Sharma M."/>
        </authorList>
    </citation>
    <scope>NUCLEOTIDE SEQUENCE</scope>
    <source>
        <strain evidence="4">Ve6</strain>
    </source>
</reference>
<proteinExistence type="predicted"/>
<evidence type="ECO:0000256" key="3">
    <source>
        <dbReference type="PROSITE-ProRule" id="PRU00023"/>
    </source>
</evidence>
<dbReference type="PROSITE" id="PS50297">
    <property type="entry name" value="ANK_REP_REGION"/>
    <property type="match status" value="1"/>
</dbReference>
<dbReference type="AlphaFoldDB" id="A0A9W8UIT8"/>